<dbReference type="NCBIfam" id="NF012200">
    <property type="entry name" value="choice_anch_D"/>
    <property type="match status" value="3"/>
</dbReference>
<comment type="subcellular location">
    <subcellularLocation>
        <location evidence="1">Cell projection</location>
        <location evidence="1">Cilium</location>
    </subcellularLocation>
    <subcellularLocation>
        <location evidence="2">Cytoplasm</location>
    </subcellularLocation>
</comment>
<comment type="caution">
    <text evidence="11">The sequence shown here is derived from an EMBL/GenBank/DDBJ whole genome shotgun (WGS) entry which is preliminary data.</text>
</comment>
<keyword evidence="4 9" id="KW-0732">Signal</keyword>
<gene>
    <name evidence="11" type="ORF">ACFO5O_03360</name>
</gene>
<keyword evidence="3" id="KW-0963">Cytoplasm</keyword>
<name>A0ABV9N3I7_9FLAO</name>
<feature type="signal peptide" evidence="9">
    <location>
        <begin position="1"/>
        <end position="25"/>
    </location>
</feature>
<accession>A0ABV9N3I7</accession>
<dbReference type="Proteomes" id="UP001595953">
    <property type="component" value="Unassembled WGS sequence"/>
</dbReference>
<sequence>MRTTALKKYVVCLGFTLLASLNLSAQEIAILGNGISIPDNDTTPQTADFTDFGNTTSRIFEIDNVASSGNPTLNVSSIILSNTTNFSITSNPTPVGFKKNDANVPFTITLNTLTAGTYTSTVTISSDATNDGADNKWIFTIRAVRGPEINIQSNATTIVDGDTTPSTTDNTDFGSTFIGTPVTKTFTIQNTGNAALNLTGASPYVVISGANASDFSVTVIPSSSIAASGSTTFNIRFNPATAGVKNATLSIANNDSDENPYDFSIRGTAVTPAPEIKIMGGTVLTEIVDGDTTPDNIDGTDYGSISVGTTLQRTFTIDNTAGTGALNISSITLSNTTDFAITGTAYSTPVSAGGTTTFSITYTASVGSQTCTVTVNNDDSNEGTYDFVIQGTGVQLFYDSDNDGIFDNIDIDDDNDGILDSVEESDCRNSPISYSVNYKFLEETFGTGNRTTINTSYDATTTYCYENGTVGTNTGSCPSLSSIDLNDGEYTVYHRAANGDGINQTPNNEVASWADAYWYTGGDHTGDTNGRMAMFNASYDPGVFYTAHITGALPNVPITYSFWVINLDRSDAPGINTRLRPDIRVEFQDMSGNVLASITTGPIAPTTAGNAAGDWYQFTADLNLGVNEFQVIFINNETGGLGNDLALDDIEIKQTLCDFDNDGIADIFDLDDDNDGIPDIVEIGLGHLSNGTGKMDVAWVDANGNGMHDSAEGHTPLDSDGDGVPNYHDLDSDNDSIFDVDESGAGNSGDPNFQNGDGDINGDGVGDGVDSEAFREKDVYGTGIPEYFGDGILDIYDFHSVANTFTDAYGNNSQGTVTGTVYYVKDTDGDGIPDYIDLDSNNDGIYDIAGTLYASLDANNDGIIDDTNDADGDGIVDLFDTNDAQFGSPRDLERKLHLYFDGRNDYADDLPVINAWGEGTLMSWIKIDPTASGIQTIVGQDGFYIQLNSDKSITAYANGYSLTNGAALTTNQWIHVGATYKNGSFVLYINGLEASSNTSVSGGLPADTSSFTLGRKPDTNSNYFKGYLDEVRVFNKSLSANEFQKMIYQEIESNSGITRGAIIPRNVTDFVNETTITPLPWTNLQRYFRMDNYKDDIIDDLTTPTIDVGSGAKIYNTKIIGVQSAPLPFVTQQSGDLATAVTIAADGVNGNDAVTYDWSIVKVEHDGVYYGANQKHIGLIINELDAGSNPIEFGVQNNSELNVSWYLKLDGFIDLDSESQLVQGPESVLDVTSKGRIEKDQQGTRDLYTYNYWSSPVGVISTTSNNTSYTLPNVFKDGTNPGSPATINFLTSGYNGAAGPPISIADYWIWKYANSGSNSYSSWQHVRSTGSILPGEGFTMKGVANTSGNVNLKQNYIINGKPNNGNINLTIAANNDYLVGNPYPSALDANEFILDNTGTLDGGRNASGNVINGALYFWDHFGGGSHTLSEYEGGYATYTLMGGAAAIANDARINATGSVGTKIPERYIPVGQGFFVSAVLNASLVGLTQPVVGGTIQFKNSQRIFKTEGATGSNTGSVFLRSNGSGDSKSKSSAQKTSQQDIDHRPKIWLMYDSPKGYHRQLLVGMDENASNDFDMGYEAQLIENNKEDMFWEFNSNKFTIQAVNNFDATQVLPLGIKTSKVGISRIKIDQLKNIPDVSQIYIHDKHTNLYHNLRTSDFEINLPIGNHSNRFEITFNNGTPPGESLGVDEHDLNGVSLYYANESESIVLLNPELENIKSIELLNILGQSIKSFKIPQQKKFSEYKVKHLSPGTYVLKIHTVSGSVSKKVLVK</sequence>
<keyword evidence="7" id="KW-0966">Cell projection</keyword>
<protein>
    <submittedName>
        <fullName evidence="11">Choice-of-anchor D domain-containing protein</fullName>
    </submittedName>
</protein>
<evidence type="ECO:0000256" key="5">
    <source>
        <dbReference type="ARBA" id="ARBA00023069"/>
    </source>
</evidence>
<dbReference type="RefSeq" id="WP_387960954.1">
    <property type="nucleotide sequence ID" value="NZ_JBHSGP010000005.1"/>
</dbReference>
<dbReference type="EMBL" id="JBHSGP010000005">
    <property type="protein sequence ID" value="MFC4721348.1"/>
    <property type="molecule type" value="Genomic_DNA"/>
</dbReference>
<proteinExistence type="predicted"/>
<evidence type="ECO:0000256" key="1">
    <source>
        <dbReference type="ARBA" id="ARBA00004138"/>
    </source>
</evidence>
<feature type="domain" description="MAM" evidence="10">
    <location>
        <begin position="609"/>
        <end position="659"/>
    </location>
</feature>
<dbReference type="Gene3D" id="2.60.120.200">
    <property type="match status" value="2"/>
</dbReference>
<feature type="compositionally biased region" description="Low complexity" evidence="8">
    <location>
        <begin position="1522"/>
        <end position="1540"/>
    </location>
</feature>
<evidence type="ECO:0000259" key="10">
    <source>
        <dbReference type="PROSITE" id="PS50060"/>
    </source>
</evidence>
<dbReference type="SUPFAM" id="SSF49899">
    <property type="entry name" value="Concanavalin A-like lectins/glucanases"/>
    <property type="match status" value="1"/>
</dbReference>
<keyword evidence="12" id="KW-1185">Reference proteome</keyword>
<evidence type="ECO:0000256" key="6">
    <source>
        <dbReference type="ARBA" id="ARBA00023157"/>
    </source>
</evidence>
<evidence type="ECO:0000256" key="3">
    <source>
        <dbReference type="ARBA" id="ARBA00022490"/>
    </source>
</evidence>
<dbReference type="InterPro" id="IPR026444">
    <property type="entry name" value="Secre_tail"/>
</dbReference>
<evidence type="ECO:0000256" key="7">
    <source>
        <dbReference type="ARBA" id="ARBA00023273"/>
    </source>
</evidence>
<evidence type="ECO:0000256" key="4">
    <source>
        <dbReference type="ARBA" id="ARBA00022729"/>
    </source>
</evidence>
<keyword evidence="6" id="KW-1015">Disulfide bond</keyword>
<dbReference type="PANTHER" id="PTHR42535">
    <property type="entry name" value="OOKINETE PROTEIN, PUTATIVE-RELATED"/>
    <property type="match status" value="1"/>
</dbReference>
<organism evidence="11 12">
    <name type="scientific">Geojedonia litorea</name>
    <dbReference type="NCBI Taxonomy" id="1268269"/>
    <lineage>
        <taxon>Bacteria</taxon>
        <taxon>Pseudomonadati</taxon>
        <taxon>Bacteroidota</taxon>
        <taxon>Flavobacteriia</taxon>
        <taxon>Flavobacteriales</taxon>
        <taxon>Flavobacteriaceae</taxon>
        <taxon>Geojedonia</taxon>
    </lineage>
</organism>
<feature type="compositionally biased region" description="Acidic residues" evidence="8">
    <location>
        <begin position="732"/>
        <end position="742"/>
    </location>
</feature>
<evidence type="ECO:0000256" key="2">
    <source>
        <dbReference type="ARBA" id="ARBA00004496"/>
    </source>
</evidence>
<evidence type="ECO:0000256" key="9">
    <source>
        <dbReference type="SAM" id="SignalP"/>
    </source>
</evidence>
<feature type="region of interest" description="Disordered" evidence="8">
    <location>
        <begin position="1516"/>
        <end position="1541"/>
    </location>
</feature>
<dbReference type="PROSITE" id="PS50060">
    <property type="entry name" value="MAM_2"/>
    <property type="match status" value="1"/>
</dbReference>
<dbReference type="InterPro" id="IPR013320">
    <property type="entry name" value="ConA-like_dom_sf"/>
</dbReference>
<dbReference type="InterPro" id="IPR028974">
    <property type="entry name" value="TSP_type-3_rpt"/>
</dbReference>
<evidence type="ECO:0000313" key="11">
    <source>
        <dbReference type="EMBL" id="MFC4721348.1"/>
    </source>
</evidence>
<dbReference type="InterPro" id="IPR013783">
    <property type="entry name" value="Ig-like_fold"/>
</dbReference>
<keyword evidence="5" id="KW-0969">Cilium</keyword>
<dbReference type="Pfam" id="PF13385">
    <property type="entry name" value="Laminin_G_3"/>
    <property type="match status" value="1"/>
</dbReference>
<dbReference type="NCBIfam" id="TIGR04183">
    <property type="entry name" value="Por_Secre_tail"/>
    <property type="match status" value="1"/>
</dbReference>
<reference evidence="12" key="1">
    <citation type="journal article" date="2019" name="Int. J. Syst. Evol. Microbiol.">
        <title>The Global Catalogue of Microorganisms (GCM) 10K type strain sequencing project: providing services to taxonomists for standard genome sequencing and annotation.</title>
        <authorList>
            <consortium name="The Broad Institute Genomics Platform"/>
            <consortium name="The Broad Institute Genome Sequencing Center for Infectious Disease"/>
            <person name="Wu L."/>
            <person name="Ma J."/>
        </authorList>
    </citation>
    <scope>NUCLEOTIDE SEQUENCE [LARGE SCALE GENOMIC DNA]</scope>
    <source>
        <strain evidence="12">CCUG 63682</strain>
    </source>
</reference>
<dbReference type="InterPro" id="IPR053879">
    <property type="entry name" value="HYDIN_VesB_CFA65-like_Ig"/>
</dbReference>
<evidence type="ECO:0000256" key="8">
    <source>
        <dbReference type="SAM" id="MobiDB-lite"/>
    </source>
</evidence>
<dbReference type="Gene3D" id="2.60.40.10">
    <property type="entry name" value="Immunoglobulins"/>
    <property type="match status" value="2"/>
</dbReference>
<evidence type="ECO:0000313" key="12">
    <source>
        <dbReference type="Proteomes" id="UP001595953"/>
    </source>
</evidence>
<dbReference type="PANTHER" id="PTHR42535:SF2">
    <property type="entry name" value="CHROMOSOME UNDETERMINED SCAFFOLD_146, WHOLE GENOME SHOTGUN SEQUENCE"/>
    <property type="match status" value="1"/>
</dbReference>
<dbReference type="Pfam" id="PF22544">
    <property type="entry name" value="HYDIN_VesB_CFA65-like_Ig"/>
    <property type="match status" value="1"/>
</dbReference>
<feature type="chain" id="PRO_5045259583" evidence="9">
    <location>
        <begin position="26"/>
        <end position="1772"/>
    </location>
</feature>
<dbReference type="SUPFAM" id="SSF103647">
    <property type="entry name" value="TSP type-3 repeat"/>
    <property type="match status" value="1"/>
</dbReference>
<feature type="region of interest" description="Disordered" evidence="8">
    <location>
        <begin position="706"/>
        <end position="769"/>
    </location>
</feature>
<dbReference type="InterPro" id="IPR000998">
    <property type="entry name" value="MAM_dom"/>
</dbReference>
<dbReference type="SMART" id="SM00560">
    <property type="entry name" value="LamGL"/>
    <property type="match status" value="1"/>
</dbReference>
<dbReference type="InterPro" id="IPR006558">
    <property type="entry name" value="LamG-like"/>
</dbReference>